<dbReference type="GeneID" id="55610475"/>
<evidence type="ECO:0000313" key="1">
    <source>
        <dbReference type="EMBL" id="AXH70097.1"/>
    </source>
</evidence>
<evidence type="ECO:0000313" key="2">
    <source>
        <dbReference type="Proteomes" id="UP000259862"/>
    </source>
</evidence>
<sequence length="71" mass="8255">MAKRVKALELRSTDRANFFNLYVSGTWKGLVETSKVGRKTNYRVHGAKRNFEDFTGTKKDFETFAKERFSS</sequence>
<dbReference type="EMBL" id="MH590599">
    <property type="protein sequence ID" value="AXH70097.1"/>
    <property type="molecule type" value="Genomic_DNA"/>
</dbReference>
<organism evidence="1 2">
    <name type="scientific">Streptomyces phage Karimac</name>
    <dbReference type="NCBI Taxonomy" id="2283303"/>
    <lineage>
        <taxon>Viruses</taxon>
        <taxon>Duplodnaviria</taxon>
        <taxon>Heunggongvirae</taxon>
        <taxon>Uroviricota</taxon>
        <taxon>Caudoviricetes</taxon>
        <taxon>Stanwilliamsviridae</taxon>
        <taxon>Boydwoodruffvirinae</taxon>
        <taxon>Karimacvirus</taxon>
        <taxon>Karimacvirus karimac</taxon>
        <taxon>Streptomyces virus Karimac</taxon>
    </lineage>
</organism>
<reference evidence="1 2" key="1">
    <citation type="submission" date="2018-07" db="EMBL/GenBank/DDBJ databases">
        <authorList>
            <person name="Hale R.H."/>
            <person name="Adeyemo E.A."/>
            <person name="Delwel I.O."/>
            <person name="Garcia C."/>
            <person name="Hamid F."/>
            <person name="Martinez A."/>
            <person name="Perez Osorio E."/>
            <person name="Smith B."/>
            <person name="Standridge C.A."/>
            <person name="Bhuiyan S."/>
            <person name="Visi D.K."/>
            <person name="Allen M.S."/>
            <person name="Hughes L.E."/>
            <person name="Garlena R.A."/>
            <person name="Russell D.A."/>
            <person name="Pope W.H."/>
            <person name="Jacobs-Sera D."/>
            <person name="Hatfull G.F."/>
        </authorList>
    </citation>
    <scope>NUCLEOTIDE SEQUENCE [LARGE SCALE GENOMIC DNA]</scope>
</reference>
<dbReference type="Proteomes" id="UP000259862">
    <property type="component" value="Segment"/>
</dbReference>
<dbReference type="KEGG" id="vg:55610475"/>
<accession>A0A345MHR6</accession>
<gene>
    <name evidence="1" type="primary">196</name>
    <name evidence="1" type="ORF">SEA_KARIMAC_196</name>
</gene>
<protein>
    <submittedName>
        <fullName evidence="1">Uncharacterized protein</fullName>
    </submittedName>
</protein>
<keyword evidence="2" id="KW-1185">Reference proteome</keyword>
<dbReference type="RefSeq" id="YP_009840330.1">
    <property type="nucleotide sequence ID" value="NC_048724.1"/>
</dbReference>
<name>A0A345MHR6_9CAUD</name>
<proteinExistence type="predicted"/>